<dbReference type="AlphaFoldDB" id="A0A934JWN5"/>
<comment type="caution">
    <text evidence="1">The sequence shown here is derived from an EMBL/GenBank/DDBJ whole genome shotgun (WGS) entry which is preliminary data.</text>
</comment>
<dbReference type="Proteomes" id="UP000628710">
    <property type="component" value="Unassembled WGS sequence"/>
</dbReference>
<evidence type="ECO:0000313" key="2">
    <source>
        <dbReference type="Proteomes" id="UP000628710"/>
    </source>
</evidence>
<name>A0A934JWN5_9GAMM</name>
<organism evidence="1 2">
    <name type="scientific">Marinomonas transparens</name>
    <dbReference type="NCBI Taxonomy" id="2795388"/>
    <lineage>
        <taxon>Bacteria</taxon>
        <taxon>Pseudomonadati</taxon>
        <taxon>Pseudomonadota</taxon>
        <taxon>Gammaproteobacteria</taxon>
        <taxon>Oceanospirillales</taxon>
        <taxon>Oceanospirillaceae</taxon>
        <taxon>Marinomonas</taxon>
    </lineage>
</organism>
<keyword evidence="2" id="KW-1185">Reference proteome</keyword>
<reference evidence="1" key="1">
    <citation type="submission" date="2020-12" db="EMBL/GenBank/DDBJ databases">
        <title>Marinomonas arctica sp. nov., a psychrotolerant bacterium isolated from the Arctic.</title>
        <authorList>
            <person name="Zhang Y."/>
        </authorList>
    </citation>
    <scope>NUCLEOTIDE SEQUENCE</scope>
    <source>
        <strain evidence="1">C1424</strain>
    </source>
</reference>
<sequence>MQTKNFNFENDTMLAKHAYAMAEKFIRSCESANTNNSNNKLNSIKGDSSLYDKYNADFDYFIVGKVCSLSENRQAHFTQFVETESTDEADRNERAYKWLMVNAVYELYTNFILDAFYYSYVDADDDADVWKGYGFWCNSIRSEVNGKRVFNVFKQTKVLQVA</sequence>
<evidence type="ECO:0000313" key="1">
    <source>
        <dbReference type="EMBL" id="MBJ7539751.1"/>
    </source>
</evidence>
<gene>
    <name evidence="1" type="ORF">I8J31_18930</name>
</gene>
<protein>
    <submittedName>
        <fullName evidence="1">Uncharacterized protein</fullName>
    </submittedName>
</protein>
<accession>A0A934JWN5</accession>
<proteinExistence type="predicted"/>
<dbReference type="RefSeq" id="WP_199470146.1">
    <property type="nucleotide sequence ID" value="NZ_JAEMNX010000031.1"/>
</dbReference>
<dbReference type="EMBL" id="JAEMNX010000031">
    <property type="protein sequence ID" value="MBJ7539751.1"/>
    <property type="molecule type" value="Genomic_DNA"/>
</dbReference>